<proteinExistence type="inferred from homology"/>
<dbReference type="SMART" id="SM00336">
    <property type="entry name" value="BBOX"/>
    <property type="match status" value="1"/>
</dbReference>
<evidence type="ECO:0000259" key="11">
    <source>
        <dbReference type="PROSITE" id="PS50188"/>
    </source>
</evidence>
<dbReference type="PANTHER" id="PTHR24103">
    <property type="entry name" value="E3 UBIQUITIN-PROTEIN LIGASE TRIM"/>
    <property type="match status" value="1"/>
</dbReference>
<dbReference type="SUPFAM" id="SSF49899">
    <property type="entry name" value="Concanavalin A-like lectins/glucanases"/>
    <property type="match status" value="1"/>
</dbReference>
<feature type="domain" description="RING-type" evidence="9">
    <location>
        <begin position="18"/>
        <end position="60"/>
    </location>
</feature>
<dbReference type="Gene3D" id="3.30.160.60">
    <property type="entry name" value="Classic Zinc Finger"/>
    <property type="match status" value="1"/>
</dbReference>
<dbReference type="Pfam" id="PF13765">
    <property type="entry name" value="PRY"/>
    <property type="match status" value="1"/>
</dbReference>
<evidence type="ECO:0000256" key="2">
    <source>
        <dbReference type="ARBA" id="ARBA00022699"/>
    </source>
</evidence>
<accession>A0AA35JYC5</accession>
<keyword evidence="2" id="KW-0528">Neurotoxin</keyword>
<dbReference type="PROSITE" id="PS50188">
    <property type="entry name" value="B302_SPRY"/>
    <property type="match status" value="1"/>
</dbReference>
<dbReference type="InterPro" id="IPR017907">
    <property type="entry name" value="Znf_RING_CS"/>
</dbReference>
<dbReference type="SMART" id="SM00449">
    <property type="entry name" value="SPRY"/>
    <property type="match status" value="1"/>
</dbReference>
<dbReference type="InterPro" id="IPR003877">
    <property type="entry name" value="SPRY_dom"/>
</dbReference>
<evidence type="ECO:0000259" key="10">
    <source>
        <dbReference type="PROSITE" id="PS50119"/>
    </source>
</evidence>
<evidence type="ECO:0000256" key="1">
    <source>
        <dbReference type="ARBA" id="ARBA00009651"/>
    </source>
</evidence>
<keyword evidence="2" id="KW-0800">Toxin</keyword>
<comment type="similarity">
    <text evidence="1">Belongs to the ohanin/vespryn family.</text>
</comment>
<dbReference type="SUPFAM" id="SSF57845">
    <property type="entry name" value="B-box zinc-binding domain"/>
    <property type="match status" value="1"/>
</dbReference>
<feature type="domain" description="B box-type" evidence="10">
    <location>
        <begin position="95"/>
        <end position="136"/>
    </location>
</feature>
<dbReference type="InterPro" id="IPR001841">
    <property type="entry name" value="Znf_RING"/>
</dbReference>
<dbReference type="PRINTS" id="PR01407">
    <property type="entry name" value="BUTYPHLNCDUF"/>
</dbReference>
<name>A0AA35JYC5_9SAUR</name>
<dbReference type="Pfam" id="PF00643">
    <property type="entry name" value="zf-B_box"/>
    <property type="match status" value="1"/>
</dbReference>
<dbReference type="Gene3D" id="3.30.40.10">
    <property type="entry name" value="Zinc/RING finger domain, C3HC4 (zinc finger)"/>
    <property type="match status" value="1"/>
</dbReference>
<evidence type="ECO:0000313" key="13">
    <source>
        <dbReference type="Proteomes" id="UP001178461"/>
    </source>
</evidence>
<organism evidence="12 13">
    <name type="scientific">Podarcis lilfordi</name>
    <name type="common">Lilford's wall lizard</name>
    <dbReference type="NCBI Taxonomy" id="74358"/>
    <lineage>
        <taxon>Eukaryota</taxon>
        <taxon>Metazoa</taxon>
        <taxon>Chordata</taxon>
        <taxon>Craniata</taxon>
        <taxon>Vertebrata</taxon>
        <taxon>Euteleostomi</taxon>
        <taxon>Lepidosauria</taxon>
        <taxon>Squamata</taxon>
        <taxon>Bifurcata</taxon>
        <taxon>Unidentata</taxon>
        <taxon>Episquamata</taxon>
        <taxon>Laterata</taxon>
        <taxon>Lacertibaenia</taxon>
        <taxon>Lacertidae</taxon>
        <taxon>Podarcis</taxon>
    </lineage>
</organism>
<protein>
    <submittedName>
        <fullName evidence="12">Finger RFP-like</fullName>
    </submittedName>
</protein>
<dbReference type="InterPro" id="IPR013320">
    <property type="entry name" value="ConA-like_dom_sf"/>
</dbReference>
<keyword evidence="5" id="KW-0862">Zinc</keyword>
<feature type="coiled-coil region" evidence="8">
    <location>
        <begin position="201"/>
        <end position="265"/>
    </location>
</feature>
<evidence type="ECO:0000256" key="6">
    <source>
        <dbReference type="ARBA" id="ARBA00034460"/>
    </source>
</evidence>
<dbReference type="SMART" id="SM00184">
    <property type="entry name" value="RING"/>
    <property type="match status" value="1"/>
</dbReference>
<keyword evidence="4 7" id="KW-0863">Zinc-finger</keyword>
<dbReference type="PROSITE" id="PS50089">
    <property type="entry name" value="ZF_RING_2"/>
    <property type="match status" value="1"/>
</dbReference>
<keyword evidence="3" id="KW-0479">Metal-binding</keyword>
<dbReference type="InterPro" id="IPR043136">
    <property type="entry name" value="B30.2/SPRY_sf"/>
</dbReference>
<evidence type="ECO:0000256" key="7">
    <source>
        <dbReference type="PROSITE-ProRule" id="PRU00024"/>
    </source>
</evidence>
<dbReference type="CDD" id="cd16594">
    <property type="entry name" value="RING-HC_TRIM7-like_C-IV"/>
    <property type="match status" value="1"/>
</dbReference>
<dbReference type="CDD" id="cd12888">
    <property type="entry name" value="SPRY_PRY_TRIM7_like"/>
    <property type="match status" value="1"/>
</dbReference>
<feature type="domain" description="B30.2/SPRY" evidence="11">
    <location>
        <begin position="304"/>
        <end position="493"/>
    </location>
</feature>
<dbReference type="InterPro" id="IPR050143">
    <property type="entry name" value="TRIM/RBCC"/>
</dbReference>
<dbReference type="SUPFAM" id="SSF57850">
    <property type="entry name" value="RING/U-box"/>
    <property type="match status" value="1"/>
</dbReference>
<reference evidence="12" key="1">
    <citation type="submission" date="2022-12" db="EMBL/GenBank/DDBJ databases">
        <authorList>
            <person name="Alioto T."/>
            <person name="Alioto T."/>
            <person name="Gomez Garrido J."/>
        </authorList>
    </citation>
    <scope>NUCLEOTIDE SEQUENCE</scope>
</reference>
<evidence type="ECO:0000313" key="12">
    <source>
        <dbReference type="EMBL" id="CAI5768396.1"/>
    </source>
</evidence>
<dbReference type="Pfam" id="PF00622">
    <property type="entry name" value="SPRY"/>
    <property type="match status" value="1"/>
</dbReference>
<dbReference type="CDD" id="cd19762">
    <property type="entry name" value="Bbox2_TRIM7-like"/>
    <property type="match status" value="1"/>
</dbReference>
<dbReference type="Proteomes" id="UP001178461">
    <property type="component" value="Chromosome 2"/>
</dbReference>
<dbReference type="EMBL" id="OX395127">
    <property type="protein sequence ID" value="CAI5768396.1"/>
    <property type="molecule type" value="Genomic_DNA"/>
</dbReference>
<evidence type="ECO:0000259" key="9">
    <source>
        <dbReference type="PROSITE" id="PS50089"/>
    </source>
</evidence>
<dbReference type="Gene3D" id="2.60.120.920">
    <property type="match status" value="1"/>
</dbReference>
<sequence length="493" mass="56150">MAVAAGSPVQDLCDEATCSICLEYFKDPVTTAECGHNFCRSCLVQCCGARGRQASCPQCRKTVQKRNLIPNRQLAHLVELIKKLSLEKEEEEEGRKGGVCEKHQEPLNLFCEDHESPICVVCDKSKMHENHKVIPLEEAFEKYKGLICSRLEILMKEKEKIMAYQAALDKESQDLLKLTETGRQKTVEKFRQLQQFLKEQEKHHLDHIEEVEKEIARKRNEQLARLSRELAHLEKVVQEMEEKRLQPANELLQDARSTLQRYEKRETLVNPLAFPPELKGRISEFCDINPLLEDVMKQFKDALLFREQLQEEVLSFGKPQKANVTLDPDTAYLRLILSEDRKSVRLGDKRQALPDSPERFNNCTSVLGREGFTAGRHFWEVTVGSEGWWTVGVARKSVKRRSFLPFSPEGGIWAVEKSESKYWACTSPDDPPLSLSGDLKRIRVTLDYEGGRVSFFDADSGAELYTFSGASFSGETLLPFFCLGGGKTQLSIS</sequence>
<keyword evidence="8" id="KW-0175">Coiled coil</keyword>
<dbReference type="PROSITE" id="PS00518">
    <property type="entry name" value="ZF_RING_1"/>
    <property type="match status" value="1"/>
</dbReference>
<dbReference type="InterPro" id="IPR013083">
    <property type="entry name" value="Znf_RING/FYVE/PHD"/>
</dbReference>
<dbReference type="FunFam" id="2.60.120.920:FF:000004">
    <property type="entry name" value="Butyrophilin subfamily 1 member A1"/>
    <property type="match status" value="1"/>
</dbReference>
<evidence type="ECO:0000256" key="8">
    <source>
        <dbReference type="SAM" id="Coils"/>
    </source>
</evidence>
<evidence type="ECO:0000256" key="4">
    <source>
        <dbReference type="ARBA" id="ARBA00022771"/>
    </source>
</evidence>
<gene>
    <name evidence="12" type="ORF">PODLI_1B032549</name>
</gene>
<comment type="function">
    <text evidence="6">Neurotoxin that produces dose-dependent hypolocomotion and hyperalgesia in mice. May directly act on the central nervous system, as it is 6500-fold more potent when administered intracerebroventricularly than intraperitoneal.</text>
</comment>
<dbReference type="AlphaFoldDB" id="A0AA35JYC5"/>
<dbReference type="PROSITE" id="PS50119">
    <property type="entry name" value="ZF_BBOX"/>
    <property type="match status" value="1"/>
</dbReference>
<dbReference type="InterPro" id="IPR000315">
    <property type="entry name" value="Znf_B-box"/>
</dbReference>
<dbReference type="InterPro" id="IPR027370">
    <property type="entry name" value="Znf-RING_euk"/>
</dbReference>
<dbReference type="GO" id="GO:0008270">
    <property type="term" value="F:zinc ion binding"/>
    <property type="evidence" value="ECO:0007669"/>
    <property type="project" value="UniProtKB-KW"/>
</dbReference>
<evidence type="ECO:0000256" key="5">
    <source>
        <dbReference type="ARBA" id="ARBA00022833"/>
    </source>
</evidence>
<dbReference type="InterPro" id="IPR006574">
    <property type="entry name" value="PRY"/>
</dbReference>
<dbReference type="InterPro" id="IPR003879">
    <property type="entry name" value="Butyrophylin_SPRY"/>
</dbReference>
<dbReference type="SMART" id="SM00589">
    <property type="entry name" value="PRY"/>
    <property type="match status" value="1"/>
</dbReference>
<dbReference type="InterPro" id="IPR001870">
    <property type="entry name" value="B30.2/SPRY"/>
</dbReference>
<evidence type="ECO:0000256" key="3">
    <source>
        <dbReference type="ARBA" id="ARBA00022723"/>
    </source>
</evidence>
<dbReference type="Pfam" id="PF13445">
    <property type="entry name" value="zf-RING_UBOX"/>
    <property type="match status" value="1"/>
</dbReference>
<keyword evidence="13" id="KW-1185">Reference proteome</keyword>